<organism evidence="2 3">
    <name type="scientific">Dendrothele bispora (strain CBS 962.96)</name>
    <dbReference type="NCBI Taxonomy" id="1314807"/>
    <lineage>
        <taxon>Eukaryota</taxon>
        <taxon>Fungi</taxon>
        <taxon>Dikarya</taxon>
        <taxon>Basidiomycota</taxon>
        <taxon>Agaricomycotina</taxon>
        <taxon>Agaricomycetes</taxon>
        <taxon>Agaricomycetidae</taxon>
        <taxon>Agaricales</taxon>
        <taxon>Agaricales incertae sedis</taxon>
        <taxon>Dendrothele</taxon>
    </lineage>
</organism>
<keyword evidence="3" id="KW-1185">Reference proteome</keyword>
<name>A0A4S8KK93_DENBC</name>
<gene>
    <name evidence="2" type="ORF">K435DRAFT_880005</name>
</gene>
<dbReference type="AlphaFoldDB" id="A0A4S8KK93"/>
<proteinExistence type="predicted"/>
<reference evidence="2 3" key="1">
    <citation type="journal article" date="2019" name="Nat. Ecol. Evol.">
        <title>Megaphylogeny resolves global patterns of mushroom evolution.</title>
        <authorList>
            <person name="Varga T."/>
            <person name="Krizsan K."/>
            <person name="Foldi C."/>
            <person name="Dima B."/>
            <person name="Sanchez-Garcia M."/>
            <person name="Sanchez-Ramirez S."/>
            <person name="Szollosi G.J."/>
            <person name="Szarkandi J.G."/>
            <person name="Papp V."/>
            <person name="Albert L."/>
            <person name="Andreopoulos W."/>
            <person name="Angelini C."/>
            <person name="Antonin V."/>
            <person name="Barry K.W."/>
            <person name="Bougher N.L."/>
            <person name="Buchanan P."/>
            <person name="Buyck B."/>
            <person name="Bense V."/>
            <person name="Catcheside P."/>
            <person name="Chovatia M."/>
            <person name="Cooper J."/>
            <person name="Damon W."/>
            <person name="Desjardin D."/>
            <person name="Finy P."/>
            <person name="Geml J."/>
            <person name="Haridas S."/>
            <person name="Hughes K."/>
            <person name="Justo A."/>
            <person name="Karasinski D."/>
            <person name="Kautmanova I."/>
            <person name="Kiss B."/>
            <person name="Kocsube S."/>
            <person name="Kotiranta H."/>
            <person name="LaButti K.M."/>
            <person name="Lechner B.E."/>
            <person name="Liimatainen K."/>
            <person name="Lipzen A."/>
            <person name="Lukacs Z."/>
            <person name="Mihaltcheva S."/>
            <person name="Morgado L.N."/>
            <person name="Niskanen T."/>
            <person name="Noordeloos M.E."/>
            <person name="Ohm R.A."/>
            <person name="Ortiz-Santana B."/>
            <person name="Ovrebo C."/>
            <person name="Racz N."/>
            <person name="Riley R."/>
            <person name="Savchenko A."/>
            <person name="Shiryaev A."/>
            <person name="Soop K."/>
            <person name="Spirin V."/>
            <person name="Szebenyi C."/>
            <person name="Tomsovsky M."/>
            <person name="Tulloss R.E."/>
            <person name="Uehling J."/>
            <person name="Grigoriev I.V."/>
            <person name="Vagvolgyi C."/>
            <person name="Papp T."/>
            <person name="Martin F.M."/>
            <person name="Miettinen O."/>
            <person name="Hibbett D.S."/>
            <person name="Nagy L.G."/>
        </authorList>
    </citation>
    <scope>NUCLEOTIDE SEQUENCE [LARGE SCALE GENOMIC DNA]</scope>
    <source>
        <strain evidence="2 3">CBS 962.96</strain>
    </source>
</reference>
<evidence type="ECO:0000256" key="1">
    <source>
        <dbReference type="SAM" id="MobiDB-lite"/>
    </source>
</evidence>
<protein>
    <submittedName>
        <fullName evidence="2">Uncharacterized protein</fullName>
    </submittedName>
</protein>
<feature type="compositionally biased region" description="Low complexity" evidence="1">
    <location>
        <begin position="90"/>
        <end position="109"/>
    </location>
</feature>
<dbReference type="EMBL" id="ML181394">
    <property type="protein sequence ID" value="THU75907.1"/>
    <property type="molecule type" value="Genomic_DNA"/>
</dbReference>
<sequence>MASPPSQYFDDAVIRITNDRGSFLCFISRDTSIPVELIELSAAEATDLHSNPGPQNSCHLCGDHSSPPSCPYARIARTSDPNLDSDSDSDSFSSLPSLISPSDSPAASSEMLSIVRPNTPLPDYEHPPSYSSNMPKFPSFIDLSPITYSLDDLEIAYVDASMFEMEEQDLYYRAWANSIWKPHTAFHTPYHRVRLSFLKHSTDRYSFHRSEDLYYLRMSMGRNRLDTLLAFRHEPRLWIDPIPMIDYSRFHFCMRYVFDE</sequence>
<evidence type="ECO:0000313" key="3">
    <source>
        <dbReference type="Proteomes" id="UP000297245"/>
    </source>
</evidence>
<feature type="non-terminal residue" evidence="2">
    <location>
        <position position="260"/>
    </location>
</feature>
<evidence type="ECO:0000313" key="2">
    <source>
        <dbReference type="EMBL" id="THU75907.1"/>
    </source>
</evidence>
<dbReference type="Proteomes" id="UP000297245">
    <property type="component" value="Unassembled WGS sequence"/>
</dbReference>
<feature type="region of interest" description="Disordered" evidence="1">
    <location>
        <begin position="72"/>
        <end position="110"/>
    </location>
</feature>
<accession>A0A4S8KK93</accession>